<feature type="domain" description="Fibronectin type-III" evidence="2">
    <location>
        <begin position="360"/>
        <end position="455"/>
    </location>
</feature>
<organism evidence="3 4">
    <name type="scientific">Bacillus xiapuensis</name>
    <dbReference type="NCBI Taxonomy" id="2014075"/>
    <lineage>
        <taxon>Bacteria</taxon>
        <taxon>Bacillati</taxon>
        <taxon>Bacillota</taxon>
        <taxon>Bacilli</taxon>
        <taxon>Bacillales</taxon>
        <taxon>Bacillaceae</taxon>
        <taxon>Bacillus</taxon>
    </lineage>
</organism>
<dbReference type="EMBL" id="JARMQG010000084">
    <property type="protein sequence ID" value="MED3562227.1"/>
    <property type="molecule type" value="Genomic_DNA"/>
</dbReference>
<evidence type="ECO:0000256" key="1">
    <source>
        <dbReference type="ARBA" id="ARBA00022737"/>
    </source>
</evidence>
<dbReference type="InterPro" id="IPR036116">
    <property type="entry name" value="FN3_sf"/>
</dbReference>
<dbReference type="InterPro" id="IPR050991">
    <property type="entry name" value="ECM_Regulatory_Proteins"/>
</dbReference>
<accession>A0ABU6N8L4</accession>
<evidence type="ECO:0000313" key="3">
    <source>
        <dbReference type="EMBL" id="MED3562227.1"/>
    </source>
</evidence>
<dbReference type="Pfam" id="PF00041">
    <property type="entry name" value="fn3"/>
    <property type="match status" value="4"/>
</dbReference>
<dbReference type="PROSITE" id="PS50853">
    <property type="entry name" value="FN3"/>
    <property type="match status" value="4"/>
</dbReference>
<keyword evidence="4" id="KW-1185">Reference proteome</keyword>
<dbReference type="Gene3D" id="2.60.40.10">
    <property type="entry name" value="Immunoglobulins"/>
    <property type="match status" value="4"/>
</dbReference>
<proteinExistence type="predicted"/>
<evidence type="ECO:0000313" key="4">
    <source>
        <dbReference type="Proteomes" id="UP001330749"/>
    </source>
</evidence>
<comment type="caution">
    <text evidence="3">The sequence shown here is derived from an EMBL/GenBank/DDBJ whole genome shotgun (WGS) entry which is preliminary data.</text>
</comment>
<gene>
    <name evidence="3" type="ORF">P4447_07150</name>
</gene>
<feature type="domain" description="Fibronectin type-III" evidence="2">
    <location>
        <begin position="618"/>
        <end position="714"/>
    </location>
</feature>
<dbReference type="PANTHER" id="PTHR46708">
    <property type="entry name" value="TENASCIN"/>
    <property type="match status" value="1"/>
</dbReference>
<feature type="domain" description="Fibronectin type-III" evidence="2">
    <location>
        <begin position="181"/>
        <end position="271"/>
    </location>
</feature>
<dbReference type="SUPFAM" id="SSF49265">
    <property type="entry name" value="Fibronectin type III"/>
    <property type="match status" value="3"/>
</dbReference>
<dbReference type="RefSeq" id="WP_327967128.1">
    <property type="nucleotide sequence ID" value="NZ_JARMQG010000084.1"/>
</dbReference>
<dbReference type="Pfam" id="PF13290">
    <property type="entry name" value="CHB_HEX_C_1"/>
    <property type="match status" value="2"/>
</dbReference>
<dbReference type="Proteomes" id="UP001330749">
    <property type="component" value="Unassembled WGS sequence"/>
</dbReference>
<dbReference type="CDD" id="cd00063">
    <property type="entry name" value="FN3"/>
    <property type="match status" value="4"/>
</dbReference>
<sequence>MARKVIIRRGLKDELPQLDIGELGYTIDSEELFIGSGSGNVLFAKKSELQTLIDDVHEIKQSAVFTRLGVSENGLLTIDGIEQQLGGGNGDMALVVKDYFEGSTNITKTYTDNMVGFSISNDAGVAGGTLTFTINGITIPVKATESYEANFLPFKTVTINTTVPYRATVATPYGATFDTIAPLNVTGLTATNVTTSDLTLSWIASTSSDTAGYEVYRGSTLLATITETTYNVTGLNPSTSYTFTIKAKDNSGNVSSGTSITTSTLADTTPPNNVTNLVASNILATSLSLSWTASTSTDTVGYDVYKGSTLLTTVTGTAYNVTGLTSNTNYTFTIKAKDGFNNIASGASISVKTADVDTTPPSDVTGLAAGTPTVNSIPVGWTLSSSSDVANYEIAYSSNGGSTWTIASSLINNNSTSYTITGLVSGTTYTIRVVAIDTSGNRSTGVTITKATASSASYTVSATPSSGTYNATQNVTLSVVPSGATIYYTTNGSTPTTSSSVYNSPIAVSTNTTIKFFAQDGSGNATSVQTATYTIDTVAPVVTISPVAGTYNATQSVTITSNEGTIYYTVDGTTPTVSSTVYSTPISVSATQTIKYLVVDAAGNQTTGSAVYTIDVTSPDPVKALALGTVTYNSIPITWTAPDATDVSKYEVAYSSNGGTTYTIATSSLSIPATNYTVTGLIASTTYTIRVVAIDGAGNRSMPATVTTTTSALSTDGPNHLSFNNTAYQYISVPSMTFDEIVVDAKFPSGYSVYRYPIGGGGNSFYTRTPGDTLPLQTYVSTGTLSINGTFAWNTRNNLDLKLSSAITSNFGVMAKADGTSQTGGDLYKISVYNAGTLVALYDFTTQFSGTNVVDKSGNGHNATIMGSPTWV</sequence>
<protein>
    <submittedName>
        <fullName evidence="3">Fibronectin type III domain-containing protein</fullName>
    </submittedName>
</protein>
<evidence type="ECO:0000259" key="2">
    <source>
        <dbReference type="PROSITE" id="PS50853"/>
    </source>
</evidence>
<dbReference type="InterPro" id="IPR059177">
    <property type="entry name" value="GH29D-like_dom"/>
</dbReference>
<dbReference type="InterPro" id="IPR013783">
    <property type="entry name" value="Ig-like_fold"/>
</dbReference>
<dbReference type="PANTHER" id="PTHR46708:SF2">
    <property type="entry name" value="FIBRONECTIN TYPE-III DOMAIN-CONTAINING PROTEIN"/>
    <property type="match status" value="1"/>
</dbReference>
<dbReference type="InterPro" id="IPR003961">
    <property type="entry name" value="FN3_dom"/>
</dbReference>
<keyword evidence="1" id="KW-0677">Repeat</keyword>
<reference evidence="3 4" key="1">
    <citation type="submission" date="2023-03" db="EMBL/GenBank/DDBJ databases">
        <title>Bacillus Genome Sequencing.</title>
        <authorList>
            <person name="Dunlap C."/>
        </authorList>
    </citation>
    <scope>NUCLEOTIDE SEQUENCE [LARGE SCALE GENOMIC DNA]</scope>
    <source>
        <strain evidence="3 4">B-14544</strain>
    </source>
</reference>
<feature type="domain" description="Fibronectin type-III" evidence="2">
    <location>
        <begin position="273"/>
        <end position="356"/>
    </location>
</feature>
<dbReference type="SMART" id="SM00060">
    <property type="entry name" value="FN3"/>
    <property type="match status" value="4"/>
</dbReference>
<name>A0ABU6N8L4_9BACI</name>